<evidence type="ECO:0000256" key="1">
    <source>
        <dbReference type="ARBA" id="ARBA00022670"/>
    </source>
</evidence>
<dbReference type="InterPro" id="IPR054722">
    <property type="entry name" value="PolX-like_BBD"/>
</dbReference>
<evidence type="ECO:0000313" key="6">
    <source>
        <dbReference type="EMBL" id="KAH6835979.1"/>
    </source>
</evidence>
<dbReference type="InterPro" id="IPR039537">
    <property type="entry name" value="Retrotran_Ty1/copia-like"/>
</dbReference>
<feature type="compositionally biased region" description="Acidic residues" evidence="3">
    <location>
        <begin position="760"/>
        <end position="772"/>
    </location>
</feature>
<dbReference type="GO" id="GO:0008270">
    <property type="term" value="F:zinc ion binding"/>
    <property type="evidence" value="ECO:0007669"/>
    <property type="project" value="UniProtKB-KW"/>
</dbReference>
<name>A0AAD4JLF8_PERFH</name>
<dbReference type="PANTHER" id="PTHR42648">
    <property type="entry name" value="TRANSPOSASE, PUTATIVE-RELATED"/>
    <property type="match status" value="1"/>
</dbReference>
<dbReference type="Pfam" id="PF14223">
    <property type="entry name" value="Retrotran_gag_2"/>
    <property type="match status" value="1"/>
</dbReference>
<comment type="caution">
    <text evidence="6">The sequence shown here is derived from an EMBL/GenBank/DDBJ whole genome shotgun (WGS) entry which is preliminary data.</text>
</comment>
<dbReference type="GO" id="GO:0003676">
    <property type="term" value="F:nucleic acid binding"/>
    <property type="evidence" value="ECO:0007669"/>
    <property type="project" value="InterPro"/>
</dbReference>
<dbReference type="GO" id="GO:0008233">
    <property type="term" value="F:peptidase activity"/>
    <property type="evidence" value="ECO:0007669"/>
    <property type="project" value="UniProtKB-KW"/>
</dbReference>
<dbReference type="Pfam" id="PF00665">
    <property type="entry name" value="rve"/>
    <property type="match status" value="1"/>
</dbReference>
<dbReference type="InterPro" id="IPR036875">
    <property type="entry name" value="Znf_CCHC_sf"/>
</dbReference>
<dbReference type="Pfam" id="PF22936">
    <property type="entry name" value="Pol_BBD"/>
    <property type="match status" value="1"/>
</dbReference>
<evidence type="ECO:0000259" key="4">
    <source>
        <dbReference type="PROSITE" id="PS50158"/>
    </source>
</evidence>
<keyword evidence="1" id="KW-0645">Protease</keyword>
<keyword evidence="2" id="KW-0862">Zinc</keyword>
<keyword evidence="1" id="KW-0378">Hydrolase</keyword>
<evidence type="ECO:0000256" key="3">
    <source>
        <dbReference type="SAM" id="MobiDB-lite"/>
    </source>
</evidence>
<keyword evidence="2" id="KW-0479">Metal-binding</keyword>
<feature type="compositionally biased region" description="Basic residues" evidence="3">
    <location>
        <begin position="777"/>
        <end position="788"/>
    </location>
</feature>
<evidence type="ECO:0000313" key="7">
    <source>
        <dbReference type="Proteomes" id="UP001190926"/>
    </source>
</evidence>
<feature type="region of interest" description="Disordered" evidence="3">
    <location>
        <begin position="674"/>
        <end position="696"/>
    </location>
</feature>
<dbReference type="SUPFAM" id="SSF53098">
    <property type="entry name" value="Ribonuclease H-like"/>
    <property type="match status" value="1"/>
</dbReference>
<dbReference type="EMBL" id="SDAM02000027">
    <property type="protein sequence ID" value="KAH6835979.1"/>
    <property type="molecule type" value="Genomic_DNA"/>
</dbReference>
<sequence length="788" mass="89473">MKAHLCSIHENMWKVIEEGLITIMMNNEAHIADVNQPARIPKPTHLLTGEEKKLKNLEFVAQAALFQTFDEDRMKDTKSCRTAKEIWDLLTDLCKESEAIKGNKLQLAVDKYESFKMHSDETISSLEIRFLGIISEMNNLGRTYPNSEMNSKILDNLTEEWDMKVIVTKESSDLNSVTLRELFSSLKAHEYSLNQKREASISSSSAQDTAFYGERNRGERNQSSVEQPRAANRSIGECFHCHKQGHCRYECPELPKDKKAKEKGIISKKRTMEVWYLDSGCSKHMMGDREDLEGYKEMKGPLVTFGDNSRSRTIGEGFVVKEKVVVNGVSHMEGLKHKLLSISQSCDNGYTVDFSRSSCDIKDKSIGAILLTGVRRGNITINHLARKELVDGLPKEIFKKAGIYGPFQKGKQVRLSFKNRSHPPGTTTPLKLLHMDLFGSVRPPIPKGKRFTLIVVDDFSRYTWVEFLRSKDETYTKLSAMIRRLQTKRERLVQRIHSDNGTEFVNQQIISFLKVLNPSVQMLPSKTDNSQDYVDHTVPEEFEVGVEEEEGNVSNTRSTEGDQANGENDHAETFNPTTEAGGRTDEEEGQTEDKTSEDVNAEDLTENLAEESLPKWLRSHPTDKIVGYPRSRVQTRSSTEHALFTCFLSQTEPTNINKALEDADWIIAMQEKATSPTHSETVKKPAAKHQTAKHQLDAGKTTGEHLLIAAKTRRADQQAKKQRHGKAPKLYRKLIENMKDQVKLLSESILQLEIFPRTEDSEEDSSSSEDMPDSSRRGKKRRTDNKKD</sequence>
<feature type="domain" description="CCHC-type" evidence="4">
    <location>
        <begin position="238"/>
        <end position="253"/>
    </location>
</feature>
<gene>
    <name evidence="6" type="ORF">C2S53_002141</name>
</gene>
<dbReference type="GO" id="GO:0006508">
    <property type="term" value="P:proteolysis"/>
    <property type="evidence" value="ECO:0007669"/>
    <property type="project" value="UniProtKB-KW"/>
</dbReference>
<dbReference type="InterPro" id="IPR036397">
    <property type="entry name" value="RNaseH_sf"/>
</dbReference>
<dbReference type="PROSITE" id="PS50158">
    <property type="entry name" value="ZF_CCHC"/>
    <property type="match status" value="1"/>
</dbReference>
<dbReference type="InterPro" id="IPR012337">
    <property type="entry name" value="RNaseH-like_sf"/>
</dbReference>
<feature type="compositionally biased region" description="Polar residues" evidence="3">
    <location>
        <begin position="552"/>
        <end position="566"/>
    </location>
</feature>
<keyword evidence="7" id="KW-1185">Reference proteome</keyword>
<reference evidence="6 7" key="1">
    <citation type="journal article" date="2021" name="Nat. Commun.">
        <title>Incipient diploidization of the medicinal plant Perilla within 10,000 years.</title>
        <authorList>
            <person name="Zhang Y."/>
            <person name="Shen Q."/>
            <person name="Leng L."/>
            <person name="Zhang D."/>
            <person name="Chen S."/>
            <person name="Shi Y."/>
            <person name="Ning Z."/>
            <person name="Chen S."/>
        </authorList>
    </citation>
    <scope>NUCLEOTIDE SEQUENCE [LARGE SCALE GENOMIC DNA]</scope>
    <source>
        <strain evidence="7">cv. PC099</strain>
    </source>
</reference>
<evidence type="ECO:0000259" key="5">
    <source>
        <dbReference type="PROSITE" id="PS50994"/>
    </source>
</evidence>
<dbReference type="PANTHER" id="PTHR42648:SF21">
    <property type="entry name" value="CYSTEINE-RICH RLK (RECEPTOR-LIKE PROTEIN KINASE) 8"/>
    <property type="match status" value="1"/>
</dbReference>
<dbReference type="GO" id="GO:0015074">
    <property type="term" value="P:DNA integration"/>
    <property type="evidence" value="ECO:0007669"/>
    <property type="project" value="InterPro"/>
</dbReference>
<dbReference type="Proteomes" id="UP001190926">
    <property type="component" value="Unassembled WGS sequence"/>
</dbReference>
<dbReference type="InterPro" id="IPR001878">
    <property type="entry name" value="Znf_CCHC"/>
</dbReference>
<dbReference type="PROSITE" id="PS50994">
    <property type="entry name" value="INTEGRASE"/>
    <property type="match status" value="1"/>
</dbReference>
<proteinExistence type="predicted"/>
<protein>
    <submittedName>
        <fullName evidence="6">Uncharacterized protein</fullName>
    </submittedName>
</protein>
<evidence type="ECO:0000256" key="2">
    <source>
        <dbReference type="PROSITE-ProRule" id="PRU00047"/>
    </source>
</evidence>
<feature type="domain" description="Integrase catalytic" evidence="5">
    <location>
        <begin position="425"/>
        <end position="517"/>
    </location>
</feature>
<feature type="region of interest" description="Disordered" evidence="3">
    <location>
        <begin position="753"/>
        <end position="788"/>
    </location>
</feature>
<dbReference type="SUPFAM" id="SSF57756">
    <property type="entry name" value="Retrovirus zinc finger-like domains"/>
    <property type="match status" value="1"/>
</dbReference>
<organism evidence="6 7">
    <name type="scientific">Perilla frutescens var. hirtella</name>
    <name type="common">Perilla citriodora</name>
    <name type="synonym">Perilla setoyensis</name>
    <dbReference type="NCBI Taxonomy" id="608512"/>
    <lineage>
        <taxon>Eukaryota</taxon>
        <taxon>Viridiplantae</taxon>
        <taxon>Streptophyta</taxon>
        <taxon>Embryophyta</taxon>
        <taxon>Tracheophyta</taxon>
        <taxon>Spermatophyta</taxon>
        <taxon>Magnoliopsida</taxon>
        <taxon>eudicotyledons</taxon>
        <taxon>Gunneridae</taxon>
        <taxon>Pentapetalae</taxon>
        <taxon>asterids</taxon>
        <taxon>lamiids</taxon>
        <taxon>Lamiales</taxon>
        <taxon>Lamiaceae</taxon>
        <taxon>Nepetoideae</taxon>
        <taxon>Elsholtzieae</taxon>
        <taxon>Perilla</taxon>
    </lineage>
</organism>
<feature type="region of interest" description="Disordered" evidence="3">
    <location>
        <begin position="543"/>
        <end position="602"/>
    </location>
</feature>
<keyword evidence="2" id="KW-0863">Zinc-finger</keyword>
<dbReference type="AlphaFoldDB" id="A0AAD4JLF8"/>
<dbReference type="InterPro" id="IPR001584">
    <property type="entry name" value="Integrase_cat-core"/>
</dbReference>
<accession>A0AAD4JLF8</accession>
<dbReference type="Gene3D" id="3.30.420.10">
    <property type="entry name" value="Ribonuclease H-like superfamily/Ribonuclease H"/>
    <property type="match status" value="1"/>
</dbReference>